<feature type="compositionally biased region" description="Polar residues" evidence="1">
    <location>
        <begin position="77"/>
        <end position="90"/>
    </location>
</feature>
<reference evidence="2" key="1">
    <citation type="submission" date="2021-02" db="EMBL/GenBank/DDBJ databases">
        <authorList>
            <person name="Palmer J.M."/>
        </authorList>
    </citation>
    <scope>NUCLEOTIDE SEQUENCE</scope>
    <source>
        <strain evidence="2">SCRP23</strain>
    </source>
</reference>
<feature type="compositionally biased region" description="Basic and acidic residues" evidence="1">
    <location>
        <begin position="102"/>
        <end position="129"/>
    </location>
</feature>
<evidence type="ECO:0000256" key="1">
    <source>
        <dbReference type="SAM" id="MobiDB-lite"/>
    </source>
</evidence>
<comment type="caution">
    <text evidence="2">The sequence shown here is derived from an EMBL/GenBank/DDBJ whole genome shotgun (WGS) entry which is preliminary data.</text>
</comment>
<evidence type="ECO:0000313" key="2">
    <source>
        <dbReference type="EMBL" id="KAG7384756.1"/>
    </source>
</evidence>
<gene>
    <name evidence="2" type="ORF">PHYBOEH_009328</name>
</gene>
<dbReference type="OrthoDB" id="157612at2759"/>
<dbReference type="EMBL" id="JAGDFL010000583">
    <property type="protein sequence ID" value="KAG7384756.1"/>
    <property type="molecule type" value="Genomic_DNA"/>
</dbReference>
<accession>A0A8T1VUX0</accession>
<name>A0A8T1VUX0_9STRA</name>
<feature type="region of interest" description="Disordered" evidence="1">
    <location>
        <begin position="77"/>
        <end position="134"/>
    </location>
</feature>
<dbReference type="AlphaFoldDB" id="A0A8T1VUX0"/>
<protein>
    <submittedName>
        <fullName evidence="2">Uncharacterized protein</fullName>
    </submittedName>
</protein>
<evidence type="ECO:0000313" key="3">
    <source>
        <dbReference type="Proteomes" id="UP000693981"/>
    </source>
</evidence>
<dbReference type="Proteomes" id="UP000693981">
    <property type="component" value="Unassembled WGS sequence"/>
</dbReference>
<organism evidence="2 3">
    <name type="scientific">Phytophthora boehmeriae</name>
    <dbReference type="NCBI Taxonomy" id="109152"/>
    <lineage>
        <taxon>Eukaryota</taxon>
        <taxon>Sar</taxon>
        <taxon>Stramenopiles</taxon>
        <taxon>Oomycota</taxon>
        <taxon>Peronosporomycetes</taxon>
        <taxon>Peronosporales</taxon>
        <taxon>Peronosporaceae</taxon>
        <taxon>Phytophthora</taxon>
    </lineage>
</organism>
<proteinExistence type="predicted"/>
<sequence>MSMDWEAPIPVWIDALNINDMHDLNKTHSYPSYPTDDAIFGERDSVCMMLDVDDITPVVESAAVNCAAFLATPTVSPVKSKATISPGENKTTAKPRRARTRAHTEADPIARSGRDQRRKDKQRGYEKNYRCRKKQSRDQEADEWIKLELVVRQILTNRTSVVGPTASASLLERYKQLLQEERTLREAEAFDSCLLAWTQALDLYGGVTAKNREIRAQMNALPSLPKCHIFNFTWS</sequence>
<keyword evidence="3" id="KW-1185">Reference proteome</keyword>